<proteinExistence type="predicted"/>
<keyword evidence="1" id="KW-0805">Transcription regulation</keyword>
<dbReference type="Gene3D" id="1.10.260.40">
    <property type="entry name" value="lambda repressor-like DNA-binding domains"/>
    <property type="match status" value="1"/>
</dbReference>
<name>A0A4P6JWT3_KTERU</name>
<evidence type="ECO:0000256" key="1">
    <source>
        <dbReference type="ARBA" id="ARBA00023015"/>
    </source>
</evidence>
<keyword evidence="2" id="KW-0238">DNA-binding</keyword>
<dbReference type="PANTHER" id="PTHR30146">
    <property type="entry name" value="LACI-RELATED TRANSCRIPTIONAL REPRESSOR"/>
    <property type="match status" value="1"/>
</dbReference>
<accession>A0A4P6JWT3</accession>
<evidence type="ECO:0000256" key="3">
    <source>
        <dbReference type="ARBA" id="ARBA00023163"/>
    </source>
</evidence>
<dbReference type="InterPro" id="IPR028082">
    <property type="entry name" value="Peripla_BP_I"/>
</dbReference>
<evidence type="ECO:0000259" key="4">
    <source>
        <dbReference type="PROSITE" id="PS50932"/>
    </source>
</evidence>
<evidence type="ECO:0000313" key="6">
    <source>
        <dbReference type="Proteomes" id="UP000290365"/>
    </source>
</evidence>
<dbReference type="PRINTS" id="PR00036">
    <property type="entry name" value="HTHLACI"/>
</dbReference>
<reference evidence="5 6" key="1">
    <citation type="submission" date="2019-01" db="EMBL/GenBank/DDBJ databases">
        <title>Ktedonosporobacter rubrisoli SCAWS-G2.</title>
        <authorList>
            <person name="Huang Y."/>
            <person name="Yan B."/>
        </authorList>
    </citation>
    <scope>NUCLEOTIDE SEQUENCE [LARGE SCALE GENOMIC DNA]</scope>
    <source>
        <strain evidence="5 6">SCAWS-G2</strain>
    </source>
</reference>
<dbReference type="PROSITE" id="PS50932">
    <property type="entry name" value="HTH_LACI_2"/>
    <property type="match status" value="1"/>
</dbReference>
<dbReference type="GO" id="GO:0003700">
    <property type="term" value="F:DNA-binding transcription factor activity"/>
    <property type="evidence" value="ECO:0007669"/>
    <property type="project" value="TreeGrafter"/>
</dbReference>
<dbReference type="Pfam" id="PF00356">
    <property type="entry name" value="LacI"/>
    <property type="match status" value="1"/>
</dbReference>
<feature type="domain" description="HTH lacI-type" evidence="4">
    <location>
        <begin position="6"/>
        <end position="59"/>
    </location>
</feature>
<dbReference type="GO" id="GO:0000976">
    <property type="term" value="F:transcription cis-regulatory region binding"/>
    <property type="evidence" value="ECO:0007669"/>
    <property type="project" value="TreeGrafter"/>
</dbReference>
<dbReference type="RefSeq" id="WP_129891140.1">
    <property type="nucleotide sequence ID" value="NZ_CP035758.1"/>
</dbReference>
<evidence type="ECO:0000313" key="5">
    <source>
        <dbReference type="EMBL" id="QBD80074.1"/>
    </source>
</evidence>
<dbReference type="SUPFAM" id="SSF47413">
    <property type="entry name" value="lambda repressor-like DNA-binding domains"/>
    <property type="match status" value="1"/>
</dbReference>
<evidence type="ECO:0000256" key="2">
    <source>
        <dbReference type="ARBA" id="ARBA00023125"/>
    </source>
</evidence>
<organism evidence="5 6">
    <name type="scientific">Ktedonosporobacter rubrisoli</name>
    <dbReference type="NCBI Taxonomy" id="2509675"/>
    <lineage>
        <taxon>Bacteria</taxon>
        <taxon>Bacillati</taxon>
        <taxon>Chloroflexota</taxon>
        <taxon>Ktedonobacteria</taxon>
        <taxon>Ktedonobacterales</taxon>
        <taxon>Ktedonosporobacteraceae</taxon>
        <taxon>Ktedonosporobacter</taxon>
    </lineage>
</organism>
<dbReference type="Proteomes" id="UP000290365">
    <property type="component" value="Chromosome"/>
</dbReference>
<dbReference type="OrthoDB" id="9788209at2"/>
<dbReference type="Pfam" id="PF13377">
    <property type="entry name" value="Peripla_BP_3"/>
    <property type="match status" value="1"/>
</dbReference>
<dbReference type="InterPro" id="IPR010982">
    <property type="entry name" value="Lambda_DNA-bd_dom_sf"/>
</dbReference>
<dbReference type="SMART" id="SM00354">
    <property type="entry name" value="HTH_LACI"/>
    <property type="match status" value="1"/>
</dbReference>
<keyword evidence="6" id="KW-1185">Reference proteome</keyword>
<dbReference type="InterPro" id="IPR046335">
    <property type="entry name" value="LacI/GalR-like_sensor"/>
</dbReference>
<sequence length="367" mass="39754">MKEKCTIDDIARLAGVSKTTVSRVLNHKPDVGSATRKRILRIVEEQGFVPNITAAGLAGGRSHLIGVLLPSFTSLYVLDIMRGMAEAVDDTLYELVLYSINDRASTKDKGDVIERILTSKLTAGLLAIMPGQLSSYVTRLHKPGFPVMTIDDQEAIPSVPRISADNRGGAYIAVRHLLSLGHSRIAHIKGPAHYLCARERYQGYCQALEEAGLAVEPGLVLEGDFQENSGFQAARRLFSLPSEQQPTAIFAGNDLMAYGVLSAAAEQGIAIPSELAVVGFDDLSSSALVRPALTTVRQPFHEMGRLGVKRLLTQLSTQLYIETSHNGMHGRKFYEREAPAATEHIQLATSLVVRASCGASHQQVNPT</sequence>
<dbReference type="EMBL" id="CP035758">
    <property type="protein sequence ID" value="QBD80074.1"/>
    <property type="molecule type" value="Genomic_DNA"/>
</dbReference>
<dbReference type="PROSITE" id="PS00356">
    <property type="entry name" value="HTH_LACI_1"/>
    <property type="match status" value="1"/>
</dbReference>
<dbReference type="Gene3D" id="3.40.50.2300">
    <property type="match status" value="2"/>
</dbReference>
<dbReference type="InterPro" id="IPR000843">
    <property type="entry name" value="HTH_LacI"/>
</dbReference>
<dbReference type="KEGG" id="kbs:EPA93_30460"/>
<dbReference type="CDD" id="cd06267">
    <property type="entry name" value="PBP1_LacI_sugar_binding-like"/>
    <property type="match status" value="1"/>
</dbReference>
<dbReference type="CDD" id="cd01392">
    <property type="entry name" value="HTH_LacI"/>
    <property type="match status" value="1"/>
</dbReference>
<protein>
    <submittedName>
        <fullName evidence="5">LacI family transcriptional regulator</fullName>
    </submittedName>
</protein>
<dbReference type="PANTHER" id="PTHR30146:SF153">
    <property type="entry name" value="LACTOSE OPERON REPRESSOR"/>
    <property type="match status" value="1"/>
</dbReference>
<dbReference type="AlphaFoldDB" id="A0A4P6JWT3"/>
<keyword evidence="3" id="KW-0804">Transcription</keyword>
<dbReference type="SUPFAM" id="SSF53822">
    <property type="entry name" value="Periplasmic binding protein-like I"/>
    <property type="match status" value="1"/>
</dbReference>
<gene>
    <name evidence="5" type="ORF">EPA93_30460</name>
</gene>